<feature type="transmembrane region" description="Helical" evidence="11">
    <location>
        <begin position="12"/>
        <end position="35"/>
    </location>
</feature>
<proteinExistence type="inferred from homology"/>
<evidence type="ECO:0000256" key="5">
    <source>
        <dbReference type="ARBA" id="ARBA00022597"/>
    </source>
</evidence>
<dbReference type="GO" id="GO:0005886">
    <property type="term" value="C:plasma membrane"/>
    <property type="evidence" value="ECO:0007669"/>
    <property type="project" value="UniProtKB-SubCell"/>
</dbReference>
<dbReference type="Gene3D" id="1.20.1280.290">
    <property type="match status" value="2"/>
</dbReference>
<dbReference type="InterPro" id="IPR047664">
    <property type="entry name" value="SWEET"/>
</dbReference>
<name>A0AAX6GAJ4_IRIPA</name>
<evidence type="ECO:0000256" key="6">
    <source>
        <dbReference type="ARBA" id="ARBA00022692"/>
    </source>
</evidence>
<keyword evidence="4" id="KW-1003">Cell membrane</keyword>
<dbReference type="InterPro" id="IPR004316">
    <property type="entry name" value="SWEET_rpt"/>
</dbReference>
<feature type="region of interest" description="Disordered" evidence="12">
    <location>
        <begin position="246"/>
        <end position="265"/>
    </location>
</feature>
<gene>
    <name evidence="14" type="ORF">M6B38_333340</name>
    <name evidence="13" type="ORF">M6B38_381080</name>
</gene>
<evidence type="ECO:0000256" key="1">
    <source>
        <dbReference type="ARBA" id="ARBA00004651"/>
    </source>
</evidence>
<comment type="function">
    <text evidence="10">Mediates both low-affinity uptake and efflux of sugar across the plasma membrane.</text>
</comment>
<dbReference type="Proteomes" id="UP001140949">
    <property type="component" value="Unassembled WGS sequence"/>
</dbReference>
<dbReference type="AlphaFoldDB" id="A0AAX6GAJ4"/>
<dbReference type="PANTHER" id="PTHR10791">
    <property type="entry name" value="RAG1-ACTIVATING PROTEIN 1"/>
    <property type="match status" value="1"/>
</dbReference>
<protein>
    <recommendedName>
        <fullName evidence="11">Bidirectional sugar transporter SWEET</fullName>
    </recommendedName>
</protein>
<comment type="function">
    <text evidence="11">Mediates both low-affinity uptake and efflux of sugar across the membrane.</text>
</comment>
<dbReference type="Pfam" id="PF03083">
    <property type="entry name" value="MtN3_slv"/>
    <property type="match status" value="2"/>
</dbReference>
<keyword evidence="8 11" id="KW-1133">Transmembrane helix</keyword>
<keyword evidence="3 11" id="KW-0813">Transport</keyword>
<sequence length="265" mass="29869">MAGLSLDHPWAFASGILGNLISFMVYLAPLPTFYGIIKKKSTQGFKCGPYIVALFSSMLWIYYAFVKTNEYLLISINSFGCFAETAYIIIFLFYAPKDHKIRAAKAILALNVVLFSLIVLSTMLIWKGRARLEAIGWMCVGFAVIVFAAPMSIIRQVVRTKSVEFMPFSLSFFLTLSTVAWFSYGLFTKDIYVAIPNVLGFVFGIIQMVLYLVYKDTKVEVVHKEDKLPEHEVKVHEHEMIRVTPVASEEEEERAGEGTDQASPV</sequence>
<feature type="transmembrane region" description="Helical" evidence="11">
    <location>
        <begin position="134"/>
        <end position="153"/>
    </location>
</feature>
<feature type="transmembrane region" description="Helical" evidence="11">
    <location>
        <begin position="47"/>
        <end position="65"/>
    </location>
</feature>
<feature type="transmembrane region" description="Helical" evidence="11">
    <location>
        <begin position="165"/>
        <end position="187"/>
    </location>
</feature>
<reference evidence="13" key="2">
    <citation type="submission" date="2023-04" db="EMBL/GenBank/DDBJ databases">
        <authorList>
            <person name="Bruccoleri R.E."/>
            <person name="Oakeley E.J."/>
            <person name="Faust A.-M."/>
            <person name="Dessus-Babus S."/>
            <person name="Altorfer M."/>
            <person name="Burckhardt D."/>
            <person name="Oertli M."/>
            <person name="Naumann U."/>
            <person name="Petersen F."/>
            <person name="Wong J."/>
        </authorList>
    </citation>
    <scope>NUCLEOTIDE SEQUENCE</scope>
    <source>
        <strain evidence="13">GSM-AAB239-AS_SAM_17_03QT</strain>
        <tissue evidence="13">Leaf</tissue>
    </source>
</reference>
<keyword evidence="6 11" id="KW-0812">Transmembrane</keyword>
<comment type="subcellular location">
    <subcellularLocation>
        <location evidence="1 11">Cell membrane</location>
        <topology evidence="1 11">Multi-pass membrane protein</topology>
    </subcellularLocation>
</comment>
<evidence type="ECO:0000313" key="15">
    <source>
        <dbReference type="Proteomes" id="UP001140949"/>
    </source>
</evidence>
<feature type="transmembrane region" description="Helical" evidence="11">
    <location>
        <begin position="106"/>
        <end position="128"/>
    </location>
</feature>
<dbReference type="FunFam" id="1.20.1280.290:FF:000001">
    <property type="entry name" value="Bidirectional sugar transporter SWEET"/>
    <property type="match status" value="1"/>
</dbReference>
<evidence type="ECO:0000313" key="13">
    <source>
        <dbReference type="EMBL" id="KAJ6825261.1"/>
    </source>
</evidence>
<evidence type="ECO:0000256" key="8">
    <source>
        <dbReference type="ARBA" id="ARBA00022989"/>
    </source>
</evidence>
<dbReference type="GO" id="GO:0051119">
    <property type="term" value="F:sugar transmembrane transporter activity"/>
    <property type="evidence" value="ECO:0007669"/>
    <property type="project" value="InterPro"/>
</dbReference>
<keyword evidence="7" id="KW-0677">Repeat</keyword>
<evidence type="ECO:0000256" key="10">
    <source>
        <dbReference type="ARBA" id="ARBA00037238"/>
    </source>
</evidence>
<evidence type="ECO:0000256" key="2">
    <source>
        <dbReference type="ARBA" id="ARBA00007809"/>
    </source>
</evidence>
<comment type="similarity">
    <text evidence="2 11">Belongs to the SWEET sugar transporter family.</text>
</comment>
<keyword evidence="9 11" id="KW-0472">Membrane</keyword>
<evidence type="ECO:0000256" key="7">
    <source>
        <dbReference type="ARBA" id="ARBA00022737"/>
    </source>
</evidence>
<evidence type="ECO:0000256" key="12">
    <source>
        <dbReference type="SAM" id="MobiDB-lite"/>
    </source>
</evidence>
<evidence type="ECO:0000256" key="4">
    <source>
        <dbReference type="ARBA" id="ARBA00022475"/>
    </source>
</evidence>
<evidence type="ECO:0000256" key="9">
    <source>
        <dbReference type="ARBA" id="ARBA00023136"/>
    </source>
</evidence>
<comment type="caution">
    <text evidence="13">The sequence shown here is derived from an EMBL/GenBank/DDBJ whole genome shotgun (WGS) entry which is preliminary data.</text>
</comment>
<dbReference type="FunFam" id="1.20.1280.290:FF:000003">
    <property type="entry name" value="Bidirectional sugar transporter SWEET"/>
    <property type="match status" value="1"/>
</dbReference>
<feature type="transmembrane region" description="Helical" evidence="11">
    <location>
        <begin position="71"/>
        <end position="94"/>
    </location>
</feature>
<reference evidence="13" key="1">
    <citation type="journal article" date="2023" name="GigaByte">
        <title>Genome assembly of the bearded iris, Iris pallida Lam.</title>
        <authorList>
            <person name="Bruccoleri R.E."/>
            <person name="Oakeley E.J."/>
            <person name="Faust A.M.E."/>
            <person name="Altorfer M."/>
            <person name="Dessus-Babus S."/>
            <person name="Burckhardt D."/>
            <person name="Oertli M."/>
            <person name="Naumann U."/>
            <person name="Petersen F."/>
            <person name="Wong J."/>
        </authorList>
    </citation>
    <scope>NUCLEOTIDE SEQUENCE</scope>
    <source>
        <strain evidence="13">GSM-AAB239-AS_SAM_17_03QT</strain>
    </source>
</reference>
<dbReference type="PANTHER" id="PTHR10791:SF37">
    <property type="entry name" value="OS09G0508250 PROTEIN"/>
    <property type="match status" value="1"/>
</dbReference>
<evidence type="ECO:0000256" key="11">
    <source>
        <dbReference type="RuleBase" id="RU910715"/>
    </source>
</evidence>
<feature type="transmembrane region" description="Helical" evidence="11">
    <location>
        <begin position="193"/>
        <end position="214"/>
    </location>
</feature>
<organism evidence="13 15">
    <name type="scientific">Iris pallida</name>
    <name type="common">Sweet iris</name>
    <dbReference type="NCBI Taxonomy" id="29817"/>
    <lineage>
        <taxon>Eukaryota</taxon>
        <taxon>Viridiplantae</taxon>
        <taxon>Streptophyta</taxon>
        <taxon>Embryophyta</taxon>
        <taxon>Tracheophyta</taxon>
        <taxon>Spermatophyta</taxon>
        <taxon>Magnoliopsida</taxon>
        <taxon>Liliopsida</taxon>
        <taxon>Asparagales</taxon>
        <taxon>Iridaceae</taxon>
        <taxon>Iridoideae</taxon>
        <taxon>Irideae</taxon>
        <taxon>Iris</taxon>
    </lineage>
</organism>
<dbReference type="EMBL" id="JANAVB010014199">
    <property type="protein sequence ID" value="KAJ6834718.1"/>
    <property type="molecule type" value="Genomic_DNA"/>
</dbReference>
<accession>A0AAX6GAJ4</accession>
<keyword evidence="5 11" id="KW-0762">Sugar transport</keyword>
<evidence type="ECO:0000256" key="3">
    <source>
        <dbReference type="ARBA" id="ARBA00022448"/>
    </source>
</evidence>
<dbReference type="EMBL" id="JANAVB010021793">
    <property type="protein sequence ID" value="KAJ6825261.1"/>
    <property type="molecule type" value="Genomic_DNA"/>
</dbReference>
<keyword evidence="15" id="KW-1185">Reference proteome</keyword>
<evidence type="ECO:0000313" key="14">
    <source>
        <dbReference type="EMBL" id="KAJ6834718.1"/>
    </source>
</evidence>